<dbReference type="PANTHER" id="PTHR42711">
    <property type="entry name" value="ABC TRANSPORTER ATP-BINDING PROTEIN"/>
    <property type="match status" value="1"/>
</dbReference>
<keyword evidence="4" id="KW-0547">Nucleotide-binding</keyword>
<dbReference type="InterPro" id="IPR050763">
    <property type="entry name" value="ABC_transporter_ATP-binding"/>
</dbReference>
<keyword evidence="3" id="KW-1003">Cell membrane</keyword>
<evidence type="ECO:0000256" key="1">
    <source>
        <dbReference type="ARBA" id="ARBA00004413"/>
    </source>
</evidence>
<dbReference type="InterPro" id="IPR017871">
    <property type="entry name" value="ABC_transporter-like_CS"/>
</dbReference>
<keyword evidence="7" id="KW-0472">Membrane</keyword>
<dbReference type="SMART" id="SM00382">
    <property type="entry name" value="AAA"/>
    <property type="match status" value="1"/>
</dbReference>
<dbReference type="Gene3D" id="3.40.50.300">
    <property type="entry name" value="P-loop containing nucleotide triphosphate hydrolases"/>
    <property type="match status" value="1"/>
</dbReference>
<dbReference type="GO" id="GO:0005524">
    <property type="term" value="F:ATP binding"/>
    <property type="evidence" value="ECO:0007669"/>
    <property type="project" value="UniProtKB-KW"/>
</dbReference>
<dbReference type="NCBIfam" id="TIGR01188">
    <property type="entry name" value="drrA"/>
    <property type="match status" value="1"/>
</dbReference>
<dbReference type="InterPro" id="IPR003439">
    <property type="entry name" value="ABC_transporter-like_ATP-bd"/>
</dbReference>
<dbReference type="PROSITE" id="PS50893">
    <property type="entry name" value="ABC_TRANSPORTER_2"/>
    <property type="match status" value="1"/>
</dbReference>
<keyword evidence="5" id="KW-0067">ATP-binding</keyword>
<name>A0A1F4U5N8_UNCSA</name>
<dbReference type="PANTHER" id="PTHR42711:SF18">
    <property type="entry name" value="ABC TRANSPORTER, ATP-BINDING PROTEIN"/>
    <property type="match status" value="1"/>
</dbReference>
<comment type="caution">
    <text evidence="10">The sequence shown here is derived from an EMBL/GenBank/DDBJ whole genome shotgun (WGS) entry which is preliminary data.</text>
</comment>
<comment type="similarity">
    <text evidence="8">Belongs to the ABC transporter superfamily. Drug exporter-1 (DrugE1) (TC 3.A.1.105) family.</text>
</comment>
<dbReference type="InterPro" id="IPR027417">
    <property type="entry name" value="P-loop_NTPase"/>
</dbReference>
<dbReference type="GO" id="GO:0043215">
    <property type="term" value="P:daunorubicin transport"/>
    <property type="evidence" value="ECO:0007669"/>
    <property type="project" value="InterPro"/>
</dbReference>
<sequence>MNSIEIKDLVKKFNRDVVAVDGISFEVKKGECFGLLGPNGAGKTTTLNILSTLLQPTSGSAFVAGFDVTKDKANVRRNIGMVFQEPALDSRLTGRENLEFHAMMYGVDAKTRKERIDYFLSLVELSEKAEVLVRNYSGGMKRRLEIARGLIQKPKVLFLDEPTLGLDSQTRRLIWDYIRKLTHESDISIILTTHYMEEADYLCDRIAIIDHGKIVALDTPENLKRAAGEATLEEVFLKYVGTSIRNIEVREKEW</sequence>
<evidence type="ECO:0000256" key="5">
    <source>
        <dbReference type="ARBA" id="ARBA00022840"/>
    </source>
</evidence>
<dbReference type="Proteomes" id="UP000179242">
    <property type="component" value="Unassembled WGS sequence"/>
</dbReference>
<organism evidence="10 11">
    <name type="scientific">candidate division WOR-1 bacterium RIFOXYC2_FULL_46_14</name>
    <dbReference type="NCBI Taxonomy" id="1802587"/>
    <lineage>
        <taxon>Bacteria</taxon>
        <taxon>Bacillati</taxon>
        <taxon>Saganbacteria</taxon>
    </lineage>
</organism>
<dbReference type="GO" id="GO:0005886">
    <property type="term" value="C:plasma membrane"/>
    <property type="evidence" value="ECO:0007669"/>
    <property type="project" value="UniProtKB-SubCell"/>
</dbReference>
<protein>
    <recommendedName>
        <fullName evidence="9">ABC transporter domain-containing protein</fullName>
    </recommendedName>
</protein>
<evidence type="ECO:0000256" key="8">
    <source>
        <dbReference type="ARBA" id="ARBA00049985"/>
    </source>
</evidence>
<dbReference type="FunFam" id="3.40.50.300:FF:000589">
    <property type="entry name" value="ABC transporter, ATP-binding subunit"/>
    <property type="match status" value="1"/>
</dbReference>
<accession>A0A1F4U5N8</accession>
<evidence type="ECO:0000313" key="10">
    <source>
        <dbReference type="EMBL" id="OGC40221.1"/>
    </source>
</evidence>
<evidence type="ECO:0000256" key="6">
    <source>
        <dbReference type="ARBA" id="ARBA00022967"/>
    </source>
</evidence>
<gene>
    <name evidence="10" type="ORF">A2438_02925</name>
</gene>
<dbReference type="PROSITE" id="PS00211">
    <property type="entry name" value="ABC_TRANSPORTER_1"/>
    <property type="match status" value="1"/>
</dbReference>
<dbReference type="InterPro" id="IPR005894">
    <property type="entry name" value="DrrA"/>
</dbReference>
<dbReference type="InterPro" id="IPR003593">
    <property type="entry name" value="AAA+_ATPase"/>
</dbReference>
<evidence type="ECO:0000256" key="4">
    <source>
        <dbReference type="ARBA" id="ARBA00022741"/>
    </source>
</evidence>
<comment type="subcellular location">
    <subcellularLocation>
        <location evidence="1">Cell membrane</location>
        <topology evidence="1">Peripheral membrane protein</topology>
        <orientation evidence="1">Cytoplasmic side</orientation>
    </subcellularLocation>
</comment>
<dbReference type="EMBL" id="MEUJ01000004">
    <property type="protein sequence ID" value="OGC40221.1"/>
    <property type="molecule type" value="Genomic_DNA"/>
</dbReference>
<evidence type="ECO:0000313" key="11">
    <source>
        <dbReference type="Proteomes" id="UP000179242"/>
    </source>
</evidence>
<dbReference type="AlphaFoldDB" id="A0A1F4U5N8"/>
<keyword evidence="6" id="KW-1278">Translocase</keyword>
<evidence type="ECO:0000259" key="9">
    <source>
        <dbReference type="PROSITE" id="PS50893"/>
    </source>
</evidence>
<dbReference type="GO" id="GO:1900753">
    <property type="term" value="P:doxorubicin transport"/>
    <property type="evidence" value="ECO:0007669"/>
    <property type="project" value="InterPro"/>
</dbReference>
<evidence type="ECO:0000256" key="3">
    <source>
        <dbReference type="ARBA" id="ARBA00022475"/>
    </source>
</evidence>
<feature type="domain" description="ABC transporter" evidence="9">
    <location>
        <begin position="4"/>
        <end position="236"/>
    </location>
</feature>
<dbReference type="GO" id="GO:0016887">
    <property type="term" value="F:ATP hydrolysis activity"/>
    <property type="evidence" value="ECO:0007669"/>
    <property type="project" value="InterPro"/>
</dbReference>
<evidence type="ECO:0000256" key="7">
    <source>
        <dbReference type="ARBA" id="ARBA00023136"/>
    </source>
</evidence>
<proteinExistence type="inferred from homology"/>
<dbReference type="SUPFAM" id="SSF52540">
    <property type="entry name" value="P-loop containing nucleoside triphosphate hydrolases"/>
    <property type="match status" value="1"/>
</dbReference>
<evidence type="ECO:0000256" key="2">
    <source>
        <dbReference type="ARBA" id="ARBA00022448"/>
    </source>
</evidence>
<keyword evidence="2" id="KW-0813">Transport</keyword>
<reference evidence="10 11" key="1">
    <citation type="journal article" date="2016" name="Nat. Commun.">
        <title>Thousands of microbial genomes shed light on interconnected biogeochemical processes in an aquifer system.</title>
        <authorList>
            <person name="Anantharaman K."/>
            <person name="Brown C.T."/>
            <person name="Hug L.A."/>
            <person name="Sharon I."/>
            <person name="Castelle C.J."/>
            <person name="Probst A.J."/>
            <person name="Thomas B.C."/>
            <person name="Singh A."/>
            <person name="Wilkins M.J."/>
            <person name="Karaoz U."/>
            <person name="Brodie E.L."/>
            <person name="Williams K.H."/>
            <person name="Hubbard S.S."/>
            <person name="Banfield J.F."/>
        </authorList>
    </citation>
    <scope>NUCLEOTIDE SEQUENCE [LARGE SCALE GENOMIC DNA]</scope>
</reference>
<dbReference type="Pfam" id="PF00005">
    <property type="entry name" value="ABC_tran"/>
    <property type="match status" value="1"/>
</dbReference>